<accession>X1RWN0</accession>
<proteinExistence type="predicted"/>
<reference evidence="1" key="1">
    <citation type="journal article" date="2014" name="Front. Microbiol.">
        <title>High frequency of phylogenetically diverse reductive dehalogenase-homologous genes in deep subseafloor sedimentary metagenomes.</title>
        <authorList>
            <person name="Kawai M."/>
            <person name="Futagami T."/>
            <person name="Toyoda A."/>
            <person name="Takaki Y."/>
            <person name="Nishi S."/>
            <person name="Hori S."/>
            <person name="Arai W."/>
            <person name="Tsubouchi T."/>
            <person name="Morono Y."/>
            <person name="Uchiyama I."/>
            <person name="Ito T."/>
            <person name="Fujiyama A."/>
            <person name="Inagaki F."/>
            <person name="Takami H."/>
        </authorList>
    </citation>
    <scope>NUCLEOTIDE SEQUENCE</scope>
    <source>
        <strain evidence="1">Expedition CK06-06</strain>
    </source>
</reference>
<dbReference type="EMBL" id="BARW01001440">
    <property type="protein sequence ID" value="GAI59914.1"/>
    <property type="molecule type" value="Genomic_DNA"/>
</dbReference>
<sequence length="318" mass="36321">RKHCSRVSNQFADLAEAYQLDPVKWAIIEMGFAAPITNYLSKHKHGASLAWGCFNRFWQRYVLQLDDQSSGQAYRANLHIWSSEKPLDPYYHFHVHVPNCRVTEAEGEVDEEGEPAYRLETKPWHRQRGGMVVPTTDEQTATLKLAWRKIQLDFARRHGISLPELELGGKASVYVRFDDPTTPLGRAKWLHNLAYFGRRPVIDYAKYTIEHPGCAMPPERIQHYANVTRVGGWLRDAKSLLDGKDTGREKQKRSPFTGKPMIYIGNISVEGILELSGGDVGYIDFVKGKPVFGDLTPDEVEWLKQAKCYPDERPPPSR</sequence>
<dbReference type="AlphaFoldDB" id="X1RWN0"/>
<name>X1RWN0_9ZZZZ</name>
<organism evidence="1">
    <name type="scientific">marine sediment metagenome</name>
    <dbReference type="NCBI Taxonomy" id="412755"/>
    <lineage>
        <taxon>unclassified sequences</taxon>
        <taxon>metagenomes</taxon>
        <taxon>ecological metagenomes</taxon>
    </lineage>
</organism>
<evidence type="ECO:0000313" key="1">
    <source>
        <dbReference type="EMBL" id="GAI59914.1"/>
    </source>
</evidence>
<comment type="caution">
    <text evidence="1">The sequence shown here is derived from an EMBL/GenBank/DDBJ whole genome shotgun (WGS) entry which is preliminary data.</text>
</comment>
<protein>
    <submittedName>
        <fullName evidence="1">Uncharacterized protein</fullName>
    </submittedName>
</protein>
<feature type="non-terminal residue" evidence="1">
    <location>
        <position position="1"/>
    </location>
</feature>
<gene>
    <name evidence="1" type="ORF">S12H4_04596</name>
</gene>